<accession>A0A5C3LDP7</accession>
<protein>
    <submittedName>
        <fullName evidence="2">Uncharacterized protein</fullName>
    </submittedName>
</protein>
<dbReference type="STRING" id="230819.A0A5C3LDP7"/>
<dbReference type="EMBL" id="ML210174">
    <property type="protein sequence ID" value="TFK26541.1"/>
    <property type="molecule type" value="Genomic_DNA"/>
</dbReference>
<evidence type="ECO:0000313" key="3">
    <source>
        <dbReference type="Proteomes" id="UP000307440"/>
    </source>
</evidence>
<evidence type="ECO:0000256" key="1">
    <source>
        <dbReference type="SAM" id="MobiDB-lite"/>
    </source>
</evidence>
<name>A0A5C3LDP7_COPMA</name>
<feature type="region of interest" description="Disordered" evidence="1">
    <location>
        <begin position="51"/>
        <end position="72"/>
    </location>
</feature>
<evidence type="ECO:0000313" key="2">
    <source>
        <dbReference type="EMBL" id="TFK26541.1"/>
    </source>
</evidence>
<reference evidence="2 3" key="1">
    <citation type="journal article" date="2019" name="Nat. Ecol. Evol.">
        <title>Megaphylogeny resolves global patterns of mushroom evolution.</title>
        <authorList>
            <person name="Varga T."/>
            <person name="Krizsan K."/>
            <person name="Foldi C."/>
            <person name="Dima B."/>
            <person name="Sanchez-Garcia M."/>
            <person name="Sanchez-Ramirez S."/>
            <person name="Szollosi G.J."/>
            <person name="Szarkandi J.G."/>
            <person name="Papp V."/>
            <person name="Albert L."/>
            <person name="Andreopoulos W."/>
            <person name="Angelini C."/>
            <person name="Antonin V."/>
            <person name="Barry K.W."/>
            <person name="Bougher N.L."/>
            <person name="Buchanan P."/>
            <person name="Buyck B."/>
            <person name="Bense V."/>
            <person name="Catcheside P."/>
            <person name="Chovatia M."/>
            <person name="Cooper J."/>
            <person name="Damon W."/>
            <person name="Desjardin D."/>
            <person name="Finy P."/>
            <person name="Geml J."/>
            <person name="Haridas S."/>
            <person name="Hughes K."/>
            <person name="Justo A."/>
            <person name="Karasinski D."/>
            <person name="Kautmanova I."/>
            <person name="Kiss B."/>
            <person name="Kocsube S."/>
            <person name="Kotiranta H."/>
            <person name="LaButti K.M."/>
            <person name="Lechner B.E."/>
            <person name="Liimatainen K."/>
            <person name="Lipzen A."/>
            <person name="Lukacs Z."/>
            <person name="Mihaltcheva S."/>
            <person name="Morgado L.N."/>
            <person name="Niskanen T."/>
            <person name="Noordeloos M.E."/>
            <person name="Ohm R.A."/>
            <person name="Ortiz-Santana B."/>
            <person name="Ovrebo C."/>
            <person name="Racz N."/>
            <person name="Riley R."/>
            <person name="Savchenko A."/>
            <person name="Shiryaev A."/>
            <person name="Soop K."/>
            <person name="Spirin V."/>
            <person name="Szebenyi C."/>
            <person name="Tomsovsky M."/>
            <person name="Tulloss R.E."/>
            <person name="Uehling J."/>
            <person name="Grigoriev I.V."/>
            <person name="Vagvolgyi C."/>
            <person name="Papp T."/>
            <person name="Martin F.M."/>
            <person name="Miettinen O."/>
            <person name="Hibbett D.S."/>
            <person name="Nagy L.G."/>
        </authorList>
    </citation>
    <scope>NUCLEOTIDE SEQUENCE [LARGE SCALE GENOMIC DNA]</scope>
    <source>
        <strain evidence="2 3">CBS 121175</strain>
    </source>
</reference>
<dbReference type="Proteomes" id="UP000307440">
    <property type="component" value="Unassembled WGS sequence"/>
</dbReference>
<dbReference type="OrthoDB" id="10256743at2759"/>
<keyword evidence="3" id="KW-1185">Reference proteome</keyword>
<feature type="non-terminal residue" evidence="2">
    <location>
        <position position="286"/>
    </location>
</feature>
<proteinExistence type="predicted"/>
<sequence length="286" mass="31381">MAQVISSPTSHTAAPAVSQTAPILSFPAILRNPGLTSRFAHLTGETLERAERSKVKNVSSALKKHRRDQNDGKRWIRRKDNAQFAGNPHVVAASKKDYTVPVPQVRATFPEPLPPYLPRTVKLPNSAPLPATDPLSANAGRFSLSMKGMRRELRRQGGRAEALVTDIEGTMMRWLVHGGTVLAPGRDVVGPNAPMAEGMPIGNNVSIMEVSRTPLQLVWRIPDDAFARYVVHCCARYHEIVSFSKGDADDRLTYLLRPNVTRPDRRAPAGLDTPPATDLDYSSNPD</sequence>
<organism evidence="2 3">
    <name type="scientific">Coprinopsis marcescibilis</name>
    <name type="common">Agaric fungus</name>
    <name type="synonym">Psathyrella marcescibilis</name>
    <dbReference type="NCBI Taxonomy" id="230819"/>
    <lineage>
        <taxon>Eukaryota</taxon>
        <taxon>Fungi</taxon>
        <taxon>Dikarya</taxon>
        <taxon>Basidiomycota</taxon>
        <taxon>Agaricomycotina</taxon>
        <taxon>Agaricomycetes</taxon>
        <taxon>Agaricomycetidae</taxon>
        <taxon>Agaricales</taxon>
        <taxon>Agaricineae</taxon>
        <taxon>Psathyrellaceae</taxon>
        <taxon>Coprinopsis</taxon>
    </lineage>
</organism>
<feature type="region of interest" description="Disordered" evidence="1">
    <location>
        <begin position="263"/>
        <end position="286"/>
    </location>
</feature>
<dbReference type="AlphaFoldDB" id="A0A5C3LDP7"/>
<gene>
    <name evidence="2" type="ORF">FA15DRAFT_279104</name>
</gene>